<comment type="subcellular location">
    <subcellularLocation>
        <location evidence="1">Nucleus</location>
    </subcellularLocation>
</comment>
<keyword evidence="4" id="KW-0539">Nucleus</keyword>
<dbReference type="PANTHER" id="PTHR46196">
    <property type="entry name" value="TRANSCRIPTION FACTOR BHLH155-LIKE ISOFORM X1-RELATED"/>
    <property type="match status" value="1"/>
</dbReference>
<evidence type="ECO:0000256" key="4">
    <source>
        <dbReference type="ARBA" id="ARBA00023242"/>
    </source>
</evidence>
<keyword evidence="3" id="KW-0804">Transcription</keyword>
<gene>
    <name evidence="7" type="ORF">DCAR_0207354</name>
</gene>
<dbReference type="GO" id="GO:0005634">
    <property type="term" value="C:nucleus"/>
    <property type="evidence" value="ECO:0007669"/>
    <property type="project" value="UniProtKB-SubCell"/>
</dbReference>
<feature type="region of interest" description="Disordered" evidence="5">
    <location>
        <begin position="567"/>
        <end position="589"/>
    </location>
</feature>
<dbReference type="Proteomes" id="UP000077755">
    <property type="component" value="Chromosome 2"/>
</dbReference>
<evidence type="ECO:0000256" key="5">
    <source>
        <dbReference type="SAM" id="MobiDB-lite"/>
    </source>
</evidence>
<feature type="domain" description="BHLH" evidence="6">
    <location>
        <begin position="576"/>
        <end position="625"/>
    </location>
</feature>
<reference evidence="7" key="2">
    <citation type="submission" date="2022-03" db="EMBL/GenBank/DDBJ databases">
        <title>Draft title - Genomic analysis of global carrot germplasm unveils the trajectory of domestication and the origin of high carotenoid orange carrot.</title>
        <authorList>
            <person name="Iorizzo M."/>
            <person name="Ellison S."/>
            <person name="Senalik D."/>
            <person name="Macko-Podgorni A."/>
            <person name="Grzebelus D."/>
            <person name="Bostan H."/>
            <person name="Rolling W."/>
            <person name="Curaba J."/>
            <person name="Simon P."/>
        </authorList>
    </citation>
    <scope>NUCLEOTIDE SEQUENCE</scope>
    <source>
        <tissue evidence="7">Leaf</tissue>
    </source>
</reference>
<feature type="compositionally biased region" description="Basic residues" evidence="5">
    <location>
        <begin position="573"/>
        <end position="584"/>
    </location>
</feature>
<keyword evidence="8" id="KW-1185">Reference proteome</keyword>
<dbReference type="InterPro" id="IPR043561">
    <property type="entry name" value="LHW-like"/>
</dbReference>
<name>A0AAF0WHC7_DAUCS</name>
<dbReference type="Pfam" id="PF23176">
    <property type="entry name" value="bHLH_LHW"/>
    <property type="match status" value="1"/>
</dbReference>
<keyword evidence="2" id="KW-0805">Transcription regulation</keyword>
<dbReference type="InterPro" id="IPR025610">
    <property type="entry name" value="MYC/MYB_N"/>
</dbReference>
<dbReference type="InterPro" id="IPR036638">
    <property type="entry name" value="HLH_DNA-bd_sf"/>
</dbReference>
<dbReference type="GO" id="GO:0046983">
    <property type="term" value="F:protein dimerization activity"/>
    <property type="evidence" value="ECO:0007669"/>
    <property type="project" value="InterPro"/>
</dbReference>
<feature type="region of interest" description="Disordered" evidence="5">
    <location>
        <begin position="494"/>
        <end position="516"/>
    </location>
</feature>
<evidence type="ECO:0000313" key="8">
    <source>
        <dbReference type="Proteomes" id="UP000077755"/>
    </source>
</evidence>
<evidence type="ECO:0000256" key="1">
    <source>
        <dbReference type="ARBA" id="ARBA00004123"/>
    </source>
</evidence>
<protein>
    <recommendedName>
        <fullName evidence="6">BHLH domain-containing protein</fullName>
    </recommendedName>
</protein>
<accession>A0AAF0WHC7</accession>
<dbReference type="Pfam" id="PF14215">
    <property type="entry name" value="bHLH-MYC_N"/>
    <property type="match status" value="1"/>
</dbReference>
<sequence length="790" mass="87141">MCSEQSDSIAKKVLKSLCCENGWSYGVFWSFDHKNSLLLTIQETYFGEQMGAVIDDMCLQVQMLGGGIIGQVAFSKKHLWMFSHAKSVGKCDFFQDDSEFQYQFASGIKTIAVIPVEPQGVLQFGSTQEIPENEEFVNQTKRIFREMASCHGLNISEFIPTSLNYESYGSSGVFPSLAPSGSTNVENNKFHESDGFQGLMASTCFPVDSFITKMENFGDHWRNGGAESQVHQTICGGAWSGGLSTLTSLKHQDSALRSQPSQNVFNVKPETAVTCGNTVQNFQSSAFASLNNSECSSGSLIKLQHSTPPLYEIDSELLGKNILPTLNEFFESPDYNTNHVKACSMDSFYQWFDSSLDQKNKTDFTTMDDDLLSEAMRFVSQPSHVSSATNAISHTASSVHSSITNTSTSTGKEKCPDVFKVEHDLFDSVEADLGYGQAGNTNDILMPAIDGGQMDFKNALQSTSQQHVGSTLVQRKGLFSKLGIEQIVEGISSGTSSSFAKPLSEDQLSSTAKRKRTGISLGTSDQVNLAGSLFQQKEDITTQGSCSWVSDSYRTLVGHTDLQEKKHVSTAKTVKKKAKPGARPRPKDRQLIQDRLLELRELTPNGEKMSIDCLLDRTIKYMLFLQSVTKHADTLKEAAKFKDNEIFNKDNFSRRGGGVTWACEYGDQSTMCPLLVEDLSTPGHMLIEMLCEDQGFFLEIVDIIRGLGLTILKGLMEVQENKIWARFIVEPEGNGNRRVSRHEIFSTLIQLLQLTAPSGVKANKQVGNIIDGGTNLFNNYPHCGVSVPLR</sequence>
<dbReference type="InterPro" id="IPR011598">
    <property type="entry name" value="bHLH_dom"/>
</dbReference>
<evidence type="ECO:0000259" key="6">
    <source>
        <dbReference type="PROSITE" id="PS50888"/>
    </source>
</evidence>
<proteinExistence type="predicted"/>
<evidence type="ECO:0000313" key="7">
    <source>
        <dbReference type="EMBL" id="WOG88120.1"/>
    </source>
</evidence>
<dbReference type="PROSITE" id="PS50888">
    <property type="entry name" value="BHLH"/>
    <property type="match status" value="1"/>
</dbReference>
<dbReference type="GO" id="GO:0003700">
    <property type="term" value="F:DNA-binding transcription factor activity"/>
    <property type="evidence" value="ECO:0007669"/>
    <property type="project" value="InterPro"/>
</dbReference>
<organism evidence="7 8">
    <name type="scientific">Daucus carota subsp. sativus</name>
    <name type="common">Carrot</name>
    <dbReference type="NCBI Taxonomy" id="79200"/>
    <lineage>
        <taxon>Eukaryota</taxon>
        <taxon>Viridiplantae</taxon>
        <taxon>Streptophyta</taxon>
        <taxon>Embryophyta</taxon>
        <taxon>Tracheophyta</taxon>
        <taxon>Spermatophyta</taxon>
        <taxon>Magnoliopsida</taxon>
        <taxon>eudicotyledons</taxon>
        <taxon>Gunneridae</taxon>
        <taxon>Pentapetalae</taxon>
        <taxon>asterids</taxon>
        <taxon>campanulids</taxon>
        <taxon>Apiales</taxon>
        <taxon>Apiaceae</taxon>
        <taxon>Apioideae</taxon>
        <taxon>Scandiceae</taxon>
        <taxon>Daucinae</taxon>
        <taxon>Daucus</taxon>
        <taxon>Daucus sect. Daucus</taxon>
    </lineage>
</organism>
<dbReference type="EMBL" id="CP093344">
    <property type="protein sequence ID" value="WOG88120.1"/>
    <property type="molecule type" value="Genomic_DNA"/>
</dbReference>
<evidence type="ECO:0000256" key="2">
    <source>
        <dbReference type="ARBA" id="ARBA00023015"/>
    </source>
</evidence>
<reference evidence="7" key="1">
    <citation type="journal article" date="2016" name="Nat. Genet.">
        <title>A high-quality carrot genome assembly provides new insights into carotenoid accumulation and asterid genome evolution.</title>
        <authorList>
            <person name="Iorizzo M."/>
            <person name="Ellison S."/>
            <person name="Senalik D."/>
            <person name="Zeng P."/>
            <person name="Satapoomin P."/>
            <person name="Huang J."/>
            <person name="Bowman M."/>
            <person name="Iovene M."/>
            <person name="Sanseverino W."/>
            <person name="Cavagnaro P."/>
            <person name="Yildiz M."/>
            <person name="Macko-Podgorni A."/>
            <person name="Moranska E."/>
            <person name="Grzebelus E."/>
            <person name="Grzebelus D."/>
            <person name="Ashrafi H."/>
            <person name="Zheng Z."/>
            <person name="Cheng S."/>
            <person name="Spooner D."/>
            <person name="Van Deynze A."/>
            <person name="Simon P."/>
        </authorList>
    </citation>
    <scope>NUCLEOTIDE SEQUENCE</scope>
    <source>
        <tissue evidence="7">Leaf</tissue>
    </source>
</reference>
<dbReference type="SUPFAM" id="SSF47459">
    <property type="entry name" value="HLH, helix-loop-helix DNA-binding domain"/>
    <property type="match status" value="1"/>
</dbReference>
<dbReference type="AlphaFoldDB" id="A0AAF0WHC7"/>
<dbReference type="KEGG" id="dcr:108206108"/>
<dbReference type="PANTHER" id="PTHR46196:SF2">
    <property type="entry name" value="TRANSCRIPTION FACTOR BHLH157"/>
    <property type="match status" value="1"/>
</dbReference>
<evidence type="ECO:0000256" key="3">
    <source>
        <dbReference type="ARBA" id="ARBA00023163"/>
    </source>
</evidence>